<keyword evidence="1" id="KW-1133">Transmembrane helix</keyword>
<proteinExistence type="predicted"/>
<dbReference type="InParanoid" id="F4RIR0"/>
<sequence>TTYISHLLYQSSIPLPNPSYYLYFISLLFLNQITLHFLQIQTKHVCYCHPPQIHLRIAPCCILCTCYLCEKTNKRRSIISTKRYCRTNQIPIG</sequence>
<evidence type="ECO:0000313" key="3">
    <source>
        <dbReference type="Proteomes" id="UP000001072"/>
    </source>
</evidence>
<dbReference type="EMBL" id="GL883103">
    <property type="protein sequence ID" value="EGG07604.1"/>
    <property type="molecule type" value="Genomic_DNA"/>
</dbReference>
<dbReference type="Proteomes" id="UP000001072">
    <property type="component" value="Unassembled WGS sequence"/>
</dbReference>
<name>F4RIR0_MELLP</name>
<evidence type="ECO:0000313" key="2">
    <source>
        <dbReference type="EMBL" id="EGG07604.1"/>
    </source>
</evidence>
<accession>F4RIR0</accession>
<feature type="transmembrane region" description="Helical" evidence="1">
    <location>
        <begin position="20"/>
        <end position="38"/>
    </location>
</feature>
<protein>
    <submittedName>
        <fullName evidence="2">Uncharacterized protein</fullName>
    </submittedName>
</protein>
<keyword evidence="1" id="KW-0812">Transmembrane</keyword>
<dbReference type="VEuPathDB" id="FungiDB:MELLADRAFT_71629"/>
<gene>
    <name evidence="2" type="ORF">MELLADRAFT_71629</name>
</gene>
<keyword evidence="1" id="KW-0472">Membrane</keyword>
<dbReference type="KEGG" id="mlr:MELLADRAFT_71629"/>
<evidence type="ECO:0000256" key="1">
    <source>
        <dbReference type="SAM" id="Phobius"/>
    </source>
</evidence>
<organism evidence="3">
    <name type="scientific">Melampsora larici-populina (strain 98AG31 / pathotype 3-4-7)</name>
    <name type="common">Poplar leaf rust fungus</name>
    <dbReference type="NCBI Taxonomy" id="747676"/>
    <lineage>
        <taxon>Eukaryota</taxon>
        <taxon>Fungi</taxon>
        <taxon>Dikarya</taxon>
        <taxon>Basidiomycota</taxon>
        <taxon>Pucciniomycotina</taxon>
        <taxon>Pucciniomycetes</taxon>
        <taxon>Pucciniales</taxon>
        <taxon>Melampsoraceae</taxon>
        <taxon>Melampsora</taxon>
    </lineage>
</organism>
<dbReference type="HOGENOM" id="CLU_2405351_0_0_1"/>
<feature type="non-terminal residue" evidence="2">
    <location>
        <position position="1"/>
    </location>
</feature>
<dbReference type="RefSeq" id="XP_007408936.1">
    <property type="nucleotide sequence ID" value="XM_007408874.1"/>
</dbReference>
<dbReference type="GeneID" id="18931879"/>
<reference evidence="3" key="1">
    <citation type="journal article" date="2011" name="Proc. Natl. Acad. Sci. U.S.A.">
        <title>Obligate biotrophy features unraveled by the genomic analysis of rust fungi.</title>
        <authorList>
            <person name="Duplessis S."/>
            <person name="Cuomo C.A."/>
            <person name="Lin Y.-C."/>
            <person name="Aerts A."/>
            <person name="Tisserant E."/>
            <person name="Veneault-Fourrey C."/>
            <person name="Joly D.L."/>
            <person name="Hacquard S."/>
            <person name="Amselem J."/>
            <person name="Cantarel B.L."/>
            <person name="Chiu R."/>
            <person name="Coutinho P.M."/>
            <person name="Feau N."/>
            <person name="Field M."/>
            <person name="Frey P."/>
            <person name="Gelhaye E."/>
            <person name="Goldberg J."/>
            <person name="Grabherr M.G."/>
            <person name="Kodira C.D."/>
            <person name="Kohler A."/>
            <person name="Kuees U."/>
            <person name="Lindquist E.A."/>
            <person name="Lucas S.M."/>
            <person name="Mago R."/>
            <person name="Mauceli E."/>
            <person name="Morin E."/>
            <person name="Murat C."/>
            <person name="Pangilinan J.L."/>
            <person name="Park R."/>
            <person name="Pearson M."/>
            <person name="Quesneville H."/>
            <person name="Rouhier N."/>
            <person name="Sakthikumar S."/>
            <person name="Salamov A.A."/>
            <person name="Schmutz J."/>
            <person name="Selles B."/>
            <person name="Shapiro H."/>
            <person name="Tanguay P."/>
            <person name="Tuskan G.A."/>
            <person name="Henrissat B."/>
            <person name="Van de Peer Y."/>
            <person name="Rouze P."/>
            <person name="Ellis J.G."/>
            <person name="Dodds P.N."/>
            <person name="Schein J.E."/>
            <person name="Zhong S."/>
            <person name="Hamelin R.C."/>
            <person name="Grigoriev I.V."/>
            <person name="Szabo L.J."/>
            <person name="Martin F."/>
        </authorList>
    </citation>
    <scope>NUCLEOTIDE SEQUENCE [LARGE SCALE GENOMIC DNA]</scope>
    <source>
        <strain evidence="3">98AG31 / pathotype 3-4-7</strain>
    </source>
</reference>
<dbReference type="AlphaFoldDB" id="F4RIR0"/>
<keyword evidence="3" id="KW-1185">Reference proteome</keyword>